<dbReference type="AlphaFoldDB" id="A0A7W6K8G4"/>
<evidence type="ECO:0000313" key="5">
    <source>
        <dbReference type="Proteomes" id="UP000642938"/>
    </source>
</evidence>
<keyword evidence="1" id="KW-0732">Signal</keyword>
<dbReference type="Proteomes" id="UP000642938">
    <property type="component" value="Unassembled WGS sequence"/>
</dbReference>
<accession>A0A7W6K8G4</accession>
<reference evidence="2" key="4">
    <citation type="submission" date="2024-05" db="EMBL/GenBank/DDBJ databases">
        <authorList>
            <person name="Sun Q."/>
            <person name="Zhou Y."/>
        </authorList>
    </citation>
    <scope>NUCLEOTIDE SEQUENCE</scope>
    <source>
        <strain evidence="2">CGMCC 1.15287</strain>
    </source>
</reference>
<proteinExistence type="predicted"/>
<dbReference type="Proteomes" id="UP000532273">
    <property type="component" value="Unassembled WGS sequence"/>
</dbReference>
<evidence type="ECO:0000256" key="1">
    <source>
        <dbReference type="SAM" id="SignalP"/>
    </source>
</evidence>
<protein>
    <recommendedName>
        <fullName evidence="6">DUF4251 domain-containing protein</fullName>
    </recommendedName>
</protein>
<keyword evidence="5" id="KW-1185">Reference proteome</keyword>
<evidence type="ECO:0000313" key="4">
    <source>
        <dbReference type="Proteomes" id="UP000532273"/>
    </source>
</evidence>
<reference evidence="2" key="1">
    <citation type="journal article" date="2014" name="Int. J. Syst. Evol. Microbiol.">
        <title>Complete genome of a new Firmicutes species belonging to the dominant human colonic microbiota ('Ruminococcus bicirculans') reveals two chromosomes and a selective capacity to utilize plant glucans.</title>
        <authorList>
            <consortium name="NISC Comparative Sequencing Program"/>
            <person name="Wegmann U."/>
            <person name="Louis P."/>
            <person name="Goesmann A."/>
            <person name="Henrissat B."/>
            <person name="Duncan S.H."/>
            <person name="Flint H.J."/>
        </authorList>
    </citation>
    <scope>NUCLEOTIDE SEQUENCE</scope>
    <source>
        <strain evidence="2">CGMCC 1.15287</strain>
    </source>
</reference>
<reference evidence="5" key="2">
    <citation type="journal article" date="2019" name="Int. J. Syst. Evol. Microbiol.">
        <title>The Global Catalogue of Microorganisms (GCM) 10K type strain sequencing project: providing services to taxonomists for standard genome sequencing and annotation.</title>
        <authorList>
            <consortium name="The Broad Institute Genomics Platform"/>
            <consortium name="The Broad Institute Genome Sequencing Center for Infectious Disease"/>
            <person name="Wu L."/>
            <person name="Ma J."/>
        </authorList>
    </citation>
    <scope>NUCLEOTIDE SEQUENCE [LARGE SCALE GENOMIC DNA]</scope>
    <source>
        <strain evidence="5">CGMCC 1.15287</strain>
    </source>
</reference>
<dbReference type="EMBL" id="BMHZ01000006">
    <property type="protein sequence ID" value="GGH19571.1"/>
    <property type="molecule type" value="Genomic_DNA"/>
</dbReference>
<evidence type="ECO:0008006" key="6">
    <source>
        <dbReference type="Google" id="ProtNLM"/>
    </source>
</evidence>
<feature type="chain" id="PRO_5030601147" description="DUF4251 domain-containing protein" evidence="1">
    <location>
        <begin position="21"/>
        <end position="178"/>
    </location>
</feature>
<dbReference type="EMBL" id="JACIEF010000001">
    <property type="protein sequence ID" value="MBB4106085.1"/>
    <property type="molecule type" value="Genomic_DNA"/>
</dbReference>
<reference evidence="3 4" key="3">
    <citation type="submission" date="2020-08" db="EMBL/GenBank/DDBJ databases">
        <title>Genomic Encyclopedia of Type Strains, Phase IV (KMG-IV): sequencing the most valuable type-strain genomes for metagenomic binning, comparative biology and taxonomic classification.</title>
        <authorList>
            <person name="Goeker M."/>
        </authorList>
    </citation>
    <scope>NUCLEOTIDE SEQUENCE [LARGE SCALE GENOMIC DNA]</scope>
    <source>
        <strain evidence="3 4">DSM 100774</strain>
    </source>
</reference>
<evidence type="ECO:0000313" key="3">
    <source>
        <dbReference type="EMBL" id="MBB4106085.1"/>
    </source>
</evidence>
<organism evidence="3 4">
    <name type="scientific">Pedobacter zeae</name>
    <dbReference type="NCBI Taxonomy" id="1737356"/>
    <lineage>
        <taxon>Bacteria</taxon>
        <taxon>Pseudomonadati</taxon>
        <taxon>Bacteroidota</taxon>
        <taxon>Sphingobacteriia</taxon>
        <taxon>Sphingobacteriales</taxon>
        <taxon>Sphingobacteriaceae</taxon>
        <taxon>Pedobacter</taxon>
    </lineage>
</organism>
<name>A0A7W6K8G4_9SPHI</name>
<dbReference type="PROSITE" id="PS51257">
    <property type="entry name" value="PROKAR_LIPOPROTEIN"/>
    <property type="match status" value="1"/>
</dbReference>
<sequence length="178" mass="20506">MIKKISILLLLFALAFFSCKQRKEAEAKTDLQYFDIKGYFEKEISRLQKLNPVVNKTVNVNGTAENKTSKMASWAKELAIFVNADINKASWKEGFKTTQLDGTEAYTSDNKKIPVKKVSITRNGSEIQKIEILIDNKNILYQSQDTLTYFPDSLYSIRKHQKIRLLKEKKYSITGKLK</sequence>
<feature type="signal peptide" evidence="1">
    <location>
        <begin position="1"/>
        <end position="20"/>
    </location>
</feature>
<gene>
    <name evidence="2" type="ORF">GCM10007422_44510</name>
    <name evidence="3" type="ORF">GGQ60_000045</name>
</gene>
<dbReference type="RefSeq" id="WP_183759389.1">
    <property type="nucleotide sequence ID" value="NZ_BMHZ01000006.1"/>
</dbReference>
<comment type="caution">
    <text evidence="3">The sequence shown here is derived from an EMBL/GenBank/DDBJ whole genome shotgun (WGS) entry which is preliminary data.</text>
</comment>
<evidence type="ECO:0000313" key="2">
    <source>
        <dbReference type="EMBL" id="GGH19571.1"/>
    </source>
</evidence>